<accession>A0ABR8CL82</accession>
<evidence type="ECO:0000313" key="2">
    <source>
        <dbReference type="Proteomes" id="UP000607281"/>
    </source>
</evidence>
<gene>
    <name evidence="1" type="ORF">H6G18_06260</name>
</gene>
<organism evidence="1 2">
    <name type="scientific">Anabaena subtropica FACHB-260</name>
    <dbReference type="NCBI Taxonomy" id="2692884"/>
    <lineage>
        <taxon>Bacteria</taxon>
        <taxon>Bacillati</taxon>
        <taxon>Cyanobacteriota</taxon>
        <taxon>Cyanophyceae</taxon>
        <taxon>Nostocales</taxon>
        <taxon>Nostocaceae</taxon>
        <taxon>Anabaena</taxon>
    </lineage>
</organism>
<sequence>MELDLILNELSLQNIAPNERIAQQWMSELIKTIKAFTAQGIKVNLRSQEKFNTIMLAPNYPVGRWFNDADQRERGFIKALATKAPLSIDLGNSDIQDIENNTGLSEFYYEGKLAIGLGIAHLLDTIAVSFNSDECWNCSNIEIDTIQLNEDEEIVHEILEILHSSYGYHVNEHKEWIQKRIHEIVIDGEDIWNRKEELFPNLDFCEVVYKQLKNIRTRQLELQPVLKVLRELQQCTENWKTGLFDVKSHALDESRESEPTLNKYKNERMFLCPDGEKRLFDRHIKLRFCNWRIHFFPKEPGKVIIGYIGRHLPTVKYKT</sequence>
<dbReference type="Proteomes" id="UP000607281">
    <property type="component" value="Unassembled WGS sequence"/>
</dbReference>
<evidence type="ECO:0000313" key="1">
    <source>
        <dbReference type="EMBL" id="MBD2343749.1"/>
    </source>
</evidence>
<dbReference type="EMBL" id="JACJRF010000007">
    <property type="protein sequence ID" value="MBD2343749.1"/>
    <property type="molecule type" value="Genomic_DNA"/>
</dbReference>
<keyword evidence="2" id="KW-1185">Reference proteome</keyword>
<proteinExistence type="predicted"/>
<reference evidence="1 2" key="1">
    <citation type="journal article" date="2020" name="ISME J.">
        <title>Comparative genomics reveals insights into cyanobacterial evolution and habitat adaptation.</title>
        <authorList>
            <person name="Chen M.Y."/>
            <person name="Teng W.K."/>
            <person name="Zhao L."/>
            <person name="Hu C.X."/>
            <person name="Zhou Y.K."/>
            <person name="Han B.P."/>
            <person name="Song L.R."/>
            <person name="Shu W.S."/>
        </authorList>
    </citation>
    <scope>NUCLEOTIDE SEQUENCE [LARGE SCALE GENOMIC DNA]</scope>
    <source>
        <strain evidence="1 2">FACHB-260</strain>
    </source>
</reference>
<protein>
    <submittedName>
        <fullName evidence="1">Uncharacterized protein</fullName>
    </submittedName>
</protein>
<comment type="caution">
    <text evidence="1">The sequence shown here is derived from an EMBL/GenBank/DDBJ whole genome shotgun (WGS) entry which is preliminary data.</text>
</comment>
<dbReference type="RefSeq" id="WP_190406215.1">
    <property type="nucleotide sequence ID" value="NZ_JACJRF010000007.1"/>
</dbReference>
<name>A0ABR8CL82_9NOST</name>